<organism evidence="1 2">
    <name type="scientific">Tsukamurella pulmonis</name>
    <dbReference type="NCBI Taxonomy" id="47312"/>
    <lineage>
        <taxon>Bacteria</taxon>
        <taxon>Bacillati</taxon>
        <taxon>Actinomycetota</taxon>
        <taxon>Actinomycetes</taxon>
        <taxon>Mycobacteriales</taxon>
        <taxon>Tsukamurellaceae</taxon>
        <taxon>Tsukamurella</taxon>
    </lineage>
</organism>
<gene>
    <name evidence="1" type="ORF">SAMN04489765_0237</name>
</gene>
<dbReference type="RefSeq" id="WP_068537432.1">
    <property type="nucleotide sequence ID" value="NZ_AP025457.1"/>
</dbReference>
<dbReference type="AlphaFoldDB" id="A0A1H1AI93"/>
<protein>
    <recommendedName>
        <fullName evidence="3">Acetyltransferase</fullName>
    </recommendedName>
</protein>
<evidence type="ECO:0000313" key="2">
    <source>
        <dbReference type="Proteomes" id="UP000183053"/>
    </source>
</evidence>
<name>A0A1H1AI93_9ACTN</name>
<dbReference type="Proteomes" id="UP000183053">
    <property type="component" value="Unassembled WGS sequence"/>
</dbReference>
<dbReference type="EMBL" id="FNLF01000002">
    <property type="protein sequence ID" value="SDQ39388.1"/>
    <property type="molecule type" value="Genomic_DNA"/>
</dbReference>
<sequence>MALTIVPLTLGGFDDLPRHIRRCVYWEVAPDGETLTDTEFDKEAWLSMLMLEWGSCGQVAIDHAVDGSTRVVGVAFYAPPRSVPRAAHFPTAPISPDAVLLTWVGSEPGMDVRVKEELVSAVCTDLVRRGVRAIEAFALLTPVGMLTEDVVAQLDCGPCGCKTLPLTDADFLEQMGFETVAPHHRFPRLRLELSEGLGWKAGVEHALEQLLAASAAEAALRNALEDTGDAAAPVGRVGEH</sequence>
<dbReference type="STRING" id="47312.SAMN04489765_0237"/>
<evidence type="ECO:0000313" key="1">
    <source>
        <dbReference type="EMBL" id="SDQ39388.1"/>
    </source>
</evidence>
<dbReference type="OrthoDB" id="5242876at2"/>
<proteinExistence type="predicted"/>
<keyword evidence="2" id="KW-1185">Reference proteome</keyword>
<evidence type="ECO:0008006" key="3">
    <source>
        <dbReference type="Google" id="ProtNLM"/>
    </source>
</evidence>
<reference evidence="2" key="1">
    <citation type="submission" date="2016-10" db="EMBL/GenBank/DDBJ databases">
        <authorList>
            <person name="Varghese N."/>
            <person name="Submissions S."/>
        </authorList>
    </citation>
    <scope>NUCLEOTIDE SEQUENCE [LARGE SCALE GENOMIC DNA]</scope>
    <source>
        <strain evidence="2">DSM 44142</strain>
    </source>
</reference>
<accession>A0A1H1AI93</accession>